<name>A0A7V8VCQ7_9BACT</name>
<reference evidence="3 4" key="1">
    <citation type="submission" date="2020-07" db="EMBL/GenBank/DDBJ databases">
        <title>Thermogemmata thermophila gen. nov., sp. nov., a novel moderate thermophilic planctomycete from a Kamchatka hot spring.</title>
        <authorList>
            <person name="Elcheninov A.G."/>
            <person name="Podosokorskaya O.A."/>
            <person name="Kovaleva O.L."/>
            <person name="Novikov A."/>
            <person name="Bonch-Osmolovskaya E.A."/>
            <person name="Toshchakov S.V."/>
            <person name="Kublanov I.V."/>
        </authorList>
    </citation>
    <scope>NUCLEOTIDE SEQUENCE [LARGE SCALE GENOMIC DNA]</scope>
    <source>
        <strain evidence="3 4">2918</strain>
    </source>
</reference>
<evidence type="ECO:0000313" key="3">
    <source>
        <dbReference type="EMBL" id="MBA2225614.1"/>
    </source>
</evidence>
<evidence type="ECO:0000256" key="1">
    <source>
        <dbReference type="ARBA" id="ARBA00023239"/>
    </source>
</evidence>
<proteinExistence type="predicted"/>
<dbReference type="PANTHER" id="PTHR21240">
    <property type="entry name" value="2-AMINO-3-CARBOXYLMUCONATE-6-SEMIALDEHYDE DECARBOXYLASE"/>
    <property type="match status" value="1"/>
</dbReference>
<comment type="caution">
    <text evidence="3">The sequence shown here is derived from an EMBL/GenBank/DDBJ whole genome shotgun (WGS) entry which is preliminary data.</text>
</comment>
<dbReference type="PANTHER" id="PTHR21240:SF19">
    <property type="entry name" value="CATALYTIC_ HYDROLASE"/>
    <property type="match status" value="1"/>
</dbReference>
<evidence type="ECO:0000313" key="4">
    <source>
        <dbReference type="Proteomes" id="UP000542342"/>
    </source>
</evidence>
<dbReference type="GO" id="GO:0016787">
    <property type="term" value="F:hydrolase activity"/>
    <property type="evidence" value="ECO:0007669"/>
    <property type="project" value="UniProtKB-KW"/>
</dbReference>
<feature type="domain" description="Amidohydrolase-related" evidence="2">
    <location>
        <begin position="2"/>
        <end position="278"/>
    </location>
</feature>
<sequence length="280" mass="31319">MIDVHIHVTPPNLPAAGPLAPILCDSPERIATVLRREMRHAGIRFACAIGCWSAGQPEDPLGIAASLAVAAQTPGLHVIGVADPTWTDPSQLQKVEQILAQGTVVGLKLYLGYLHYEPSHPHYRPYYELAARYNLPVFLHTGDTFSPKAKLKFAHPLGVDEVAVDHPEVQFVLCHVGNPWMLDAAEVIYKNLNVWADLSGLLIGDEQDFAGEAMQEQAAELAARLVKAIRYSERPNRFLYGSDWPLAPMLAYRSILQRILPPAWHELIFEENARRLFRWR</sequence>
<protein>
    <submittedName>
        <fullName evidence="3">Amidohydrolase</fullName>
    </submittedName>
</protein>
<dbReference type="RefSeq" id="WP_194537024.1">
    <property type="nucleotide sequence ID" value="NZ_JACEFB010000002.1"/>
</dbReference>
<dbReference type="GO" id="GO:0016831">
    <property type="term" value="F:carboxy-lyase activity"/>
    <property type="evidence" value="ECO:0007669"/>
    <property type="project" value="InterPro"/>
</dbReference>
<dbReference type="CDD" id="cd01292">
    <property type="entry name" value="metallo-dependent_hydrolases"/>
    <property type="match status" value="1"/>
</dbReference>
<keyword evidence="3" id="KW-0378">Hydrolase</keyword>
<keyword evidence="1" id="KW-0456">Lyase</keyword>
<keyword evidence="4" id="KW-1185">Reference proteome</keyword>
<accession>A0A7V8VCQ7</accession>
<gene>
    <name evidence="3" type="ORF">H0921_05485</name>
</gene>
<dbReference type="Proteomes" id="UP000542342">
    <property type="component" value="Unassembled WGS sequence"/>
</dbReference>
<evidence type="ECO:0000259" key="2">
    <source>
        <dbReference type="Pfam" id="PF04909"/>
    </source>
</evidence>
<dbReference type="SUPFAM" id="SSF51556">
    <property type="entry name" value="Metallo-dependent hydrolases"/>
    <property type="match status" value="1"/>
</dbReference>
<dbReference type="Gene3D" id="3.20.20.140">
    <property type="entry name" value="Metal-dependent hydrolases"/>
    <property type="match status" value="1"/>
</dbReference>
<dbReference type="InterPro" id="IPR032466">
    <property type="entry name" value="Metal_Hydrolase"/>
</dbReference>
<dbReference type="InterPro" id="IPR032465">
    <property type="entry name" value="ACMSD"/>
</dbReference>
<dbReference type="AlphaFoldDB" id="A0A7V8VCQ7"/>
<organism evidence="3 4">
    <name type="scientific">Thermogemmata fonticola</name>
    <dbReference type="NCBI Taxonomy" id="2755323"/>
    <lineage>
        <taxon>Bacteria</taxon>
        <taxon>Pseudomonadati</taxon>
        <taxon>Planctomycetota</taxon>
        <taxon>Planctomycetia</taxon>
        <taxon>Gemmatales</taxon>
        <taxon>Gemmataceae</taxon>
        <taxon>Thermogemmata</taxon>
    </lineage>
</organism>
<dbReference type="EMBL" id="JACEFB010000002">
    <property type="protein sequence ID" value="MBA2225614.1"/>
    <property type="molecule type" value="Genomic_DNA"/>
</dbReference>
<dbReference type="InterPro" id="IPR006680">
    <property type="entry name" value="Amidohydro-rel"/>
</dbReference>
<dbReference type="Pfam" id="PF04909">
    <property type="entry name" value="Amidohydro_2"/>
    <property type="match status" value="1"/>
</dbReference>